<protein>
    <recommendedName>
        <fullName evidence="8">L-ornithine N(alpha)-acyltransferase</fullName>
        <ecNumber evidence="7">2.3.2.30</ecNumber>
    </recommendedName>
</protein>
<proteinExistence type="inferred from homology"/>
<evidence type="ECO:0000256" key="10">
    <source>
        <dbReference type="ARBA" id="ARBA00047785"/>
    </source>
</evidence>
<dbReference type="GO" id="GO:0006629">
    <property type="term" value="P:lipid metabolic process"/>
    <property type="evidence" value="ECO:0007669"/>
    <property type="project" value="UniProtKB-KW"/>
</dbReference>
<dbReference type="EMBL" id="BSFI01000004">
    <property type="protein sequence ID" value="GLK67110.1"/>
    <property type="molecule type" value="Genomic_DNA"/>
</dbReference>
<dbReference type="InterPro" id="IPR016181">
    <property type="entry name" value="Acyl_CoA_acyltransferase"/>
</dbReference>
<sequence length="342" mass="37158">MANRPGAGGGVTSLVGRIRSHRSVAGGAKWLAGFRPDLGDTRVDAPTRLPSPLGRIGSLEVRLAQAPKEVKRAQRLRYKVFFEEMSAIPDPLARLSRRDMDPFDAVCDHLLVLDTAAPSPGAKASTPFPALQGFEIKGVEPLAAPTPRKPKVVGAYRLLRQETAERAFGFYSAGEFAIEPLIARHPGLSFLELGRSCVSKPYRDKRTVELLWHGIWAYVLAHDVDVMLGCASLEGTDPQLLSLALSYLKHFHAAPPEWTASALPERRAAFDLIPREAIDPRAALRTLPPLIKGYLRLGAHVGDGAVVDRQFGATDVLIVLPRSAINPRYVDYYGAGAGRHAA</sequence>
<comment type="similarity">
    <text evidence="6">Belongs to the acetyltransferase family. OlsB subfamily.</text>
</comment>
<dbReference type="SUPFAM" id="SSF55729">
    <property type="entry name" value="Acyl-CoA N-acyltransferases (Nat)"/>
    <property type="match status" value="1"/>
</dbReference>
<comment type="caution">
    <text evidence="11">The sequence shown here is derived from an EMBL/GenBank/DDBJ whole genome shotgun (WGS) entry which is preliminary data.</text>
</comment>
<dbReference type="InterPro" id="IPR052351">
    <property type="entry name" value="Ornithine_N-alpha-AT"/>
</dbReference>
<evidence type="ECO:0000256" key="1">
    <source>
        <dbReference type="ARBA" id="ARBA00005189"/>
    </source>
</evidence>
<keyword evidence="4" id="KW-0443">Lipid metabolism</keyword>
<comment type="catalytic activity">
    <reaction evidence="10">
        <text>a (3R)-hydroxyacyl-[ACP] + L-ornithine = a lyso-ornithine lipid + holo-[ACP] + H(+)</text>
        <dbReference type="Rhea" id="RHEA:20633"/>
        <dbReference type="Rhea" id="RHEA-COMP:9685"/>
        <dbReference type="Rhea" id="RHEA-COMP:9945"/>
        <dbReference type="ChEBI" id="CHEBI:15378"/>
        <dbReference type="ChEBI" id="CHEBI:46911"/>
        <dbReference type="ChEBI" id="CHEBI:64479"/>
        <dbReference type="ChEBI" id="CHEBI:78827"/>
        <dbReference type="ChEBI" id="CHEBI:138482"/>
        <dbReference type="EC" id="2.3.2.30"/>
    </reaction>
    <physiologicalReaction direction="left-to-right" evidence="10">
        <dbReference type="Rhea" id="RHEA:20634"/>
    </physiologicalReaction>
</comment>
<reference evidence="11" key="1">
    <citation type="journal article" date="2014" name="Int. J. Syst. Evol. Microbiol.">
        <title>Complete genome sequence of Corynebacterium casei LMG S-19264T (=DSM 44701T), isolated from a smear-ripened cheese.</title>
        <authorList>
            <consortium name="US DOE Joint Genome Institute (JGI-PGF)"/>
            <person name="Walter F."/>
            <person name="Albersmeier A."/>
            <person name="Kalinowski J."/>
            <person name="Ruckert C."/>
        </authorList>
    </citation>
    <scope>NUCLEOTIDE SEQUENCE</scope>
    <source>
        <strain evidence="11">VKM B-2347</strain>
    </source>
</reference>
<evidence type="ECO:0000256" key="3">
    <source>
        <dbReference type="ARBA" id="ARBA00022679"/>
    </source>
</evidence>
<evidence type="ECO:0000256" key="9">
    <source>
        <dbReference type="ARBA" id="ARBA00045724"/>
    </source>
</evidence>
<evidence type="ECO:0000256" key="6">
    <source>
        <dbReference type="ARBA" id="ARBA00038095"/>
    </source>
</evidence>
<accession>A0A9W6IXR1</accession>
<evidence type="ECO:0000313" key="12">
    <source>
        <dbReference type="Proteomes" id="UP001143372"/>
    </source>
</evidence>
<dbReference type="PANTHER" id="PTHR37323:SF1">
    <property type="entry name" value="L-ORNITHINE N(ALPHA)-ACYLTRANSFERASE"/>
    <property type="match status" value="1"/>
</dbReference>
<keyword evidence="2" id="KW-0444">Lipid biosynthesis</keyword>
<evidence type="ECO:0000256" key="5">
    <source>
        <dbReference type="ARBA" id="ARBA00023315"/>
    </source>
</evidence>
<dbReference type="PANTHER" id="PTHR37323">
    <property type="entry name" value="GCN5-RELATED N-ACETYLTRANSFERASE"/>
    <property type="match status" value="1"/>
</dbReference>
<dbReference type="RefSeq" id="WP_271167369.1">
    <property type="nucleotide sequence ID" value="NZ_BSFI01000004.1"/>
</dbReference>
<evidence type="ECO:0000256" key="7">
    <source>
        <dbReference type="ARBA" id="ARBA00039058"/>
    </source>
</evidence>
<name>A0A9W6IXR1_9HYPH</name>
<evidence type="ECO:0000256" key="2">
    <source>
        <dbReference type="ARBA" id="ARBA00022516"/>
    </source>
</evidence>
<dbReference type="Pfam" id="PF13444">
    <property type="entry name" value="Acetyltransf_5"/>
    <property type="match status" value="1"/>
</dbReference>
<dbReference type="Proteomes" id="UP001143372">
    <property type="component" value="Unassembled WGS sequence"/>
</dbReference>
<dbReference type="Gene3D" id="3.40.630.30">
    <property type="match status" value="1"/>
</dbReference>
<dbReference type="GO" id="GO:0043810">
    <property type="term" value="F:ornithine-acyl [acyl carrier protein] N-acyltransferase activity"/>
    <property type="evidence" value="ECO:0007669"/>
    <property type="project" value="UniProtKB-EC"/>
</dbReference>
<gene>
    <name evidence="11" type="ORF">GCM10008179_07480</name>
</gene>
<keyword evidence="12" id="KW-1185">Reference proteome</keyword>
<evidence type="ECO:0000313" key="11">
    <source>
        <dbReference type="EMBL" id="GLK67110.1"/>
    </source>
</evidence>
<evidence type="ECO:0000256" key="4">
    <source>
        <dbReference type="ARBA" id="ARBA00023098"/>
    </source>
</evidence>
<reference evidence="11" key="2">
    <citation type="submission" date="2023-01" db="EMBL/GenBank/DDBJ databases">
        <authorList>
            <person name="Sun Q."/>
            <person name="Evtushenko L."/>
        </authorList>
    </citation>
    <scope>NUCLEOTIDE SEQUENCE</scope>
    <source>
        <strain evidence="11">VKM B-2347</strain>
    </source>
</reference>
<evidence type="ECO:0000256" key="8">
    <source>
        <dbReference type="ARBA" id="ARBA00039866"/>
    </source>
</evidence>
<keyword evidence="5" id="KW-0012">Acyltransferase</keyword>
<comment type="pathway">
    <text evidence="1">Lipid metabolism.</text>
</comment>
<dbReference type="AlphaFoldDB" id="A0A9W6IXR1"/>
<dbReference type="EC" id="2.3.2.30" evidence="7"/>
<keyword evidence="3" id="KW-0808">Transferase</keyword>
<organism evidence="11 12">
    <name type="scientific">Hansschlegelia plantiphila</name>
    <dbReference type="NCBI Taxonomy" id="374655"/>
    <lineage>
        <taxon>Bacteria</taxon>
        <taxon>Pseudomonadati</taxon>
        <taxon>Pseudomonadota</taxon>
        <taxon>Alphaproteobacteria</taxon>
        <taxon>Hyphomicrobiales</taxon>
        <taxon>Methylopilaceae</taxon>
        <taxon>Hansschlegelia</taxon>
    </lineage>
</organism>
<comment type="function">
    <text evidence="9">Catalyzes the first step in the biosynthesis of ornithine lipids, which are phosphorus-free membrane lipids. Catalyzes the 3-hydroxyacyl-acyl carrier protein-dependent acylation of ornithine to form lyso-ornithine lipid (LOL).</text>
</comment>